<evidence type="ECO:0000313" key="4">
    <source>
        <dbReference type="Proteomes" id="UP000224974"/>
    </source>
</evidence>
<name>A0A2C6DLR0_9GAMM</name>
<dbReference type="EMBL" id="CAADJA010000002">
    <property type="protein sequence ID" value="VFS48198.1"/>
    <property type="molecule type" value="Genomic_DNA"/>
</dbReference>
<evidence type="ECO:0000313" key="5">
    <source>
        <dbReference type="Proteomes" id="UP000373449"/>
    </source>
</evidence>
<dbReference type="STRING" id="1111728.GCA_000427805_03522"/>
<sequence length="109" mass="12639">MSIIWVVVLLYIFVGVFAAKIIFINGQSRGSSNVVISFIMVMIIWPLFVFYFKNVFLFKRKYFVFYESLDRAVQGHVIMKVHHKGEIYNANYRAIGIPGNCYITGFKAI</sequence>
<evidence type="ECO:0000256" key="1">
    <source>
        <dbReference type="SAM" id="Phobius"/>
    </source>
</evidence>
<feature type="transmembrane region" description="Helical" evidence="1">
    <location>
        <begin position="34"/>
        <end position="52"/>
    </location>
</feature>
<dbReference type="EMBL" id="PDDX01000001">
    <property type="protein sequence ID" value="PHI29751.1"/>
    <property type="molecule type" value="Genomic_DNA"/>
</dbReference>
<evidence type="ECO:0000313" key="3">
    <source>
        <dbReference type="EMBL" id="VFS48198.1"/>
    </source>
</evidence>
<keyword evidence="1" id="KW-0812">Transmembrane</keyword>
<keyword evidence="1" id="KW-0472">Membrane</keyword>
<dbReference type="Proteomes" id="UP000224974">
    <property type="component" value="Unassembled WGS sequence"/>
</dbReference>
<accession>A0A2C6DLR0</accession>
<keyword evidence="4" id="KW-1185">Reference proteome</keyword>
<reference evidence="3 5" key="3">
    <citation type="submission" date="2019-03" db="EMBL/GenBank/DDBJ databases">
        <authorList>
            <consortium name="Pathogen Informatics"/>
        </authorList>
    </citation>
    <scope>NUCLEOTIDE SEQUENCE [LARGE SCALE GENOMIC DNA]</scope>
    <source>
        <strain evidence="3 5">NCTC12282</strain>
    </source>
</reference>
<dbReference type="AlphaFoldDB" id="A0A2C6DLR0"/>
<reference evidence="2" key="2">
    <citation type="submission" date="2017-09" db="EMBL/GenBank/DDBJ databases">
        <title>FDA dAtabase for Regulatory Grade micrObial Sequences (FDA-ARGOS): Supporting development and validation of Infectious Disease Dx tests.</title>
        <authorList>
            <person name="Minogue T."/>
            <person name="Wolcott M."/>
            <person name="Wasieloski L."/>
            <person name="Aguilar W."/>
            <person name="Moore D."/>
            <person name="Tallon L.J."/>
            <person name="Sadzewicz L."/>
            <person name="Ott S."/>
            <person name="Zhao X."/>
            <person name="Nagaraj S."/>
            <person name="Vavikolanu K."/>
            <person name="Aluvathingal J."/>
            <person name="Nadendla S."/>
            <person name="Sichtig H."/>
        </authorList>
    </citation>
    <scope>NUCLEOTIDE SEQUENCE</scope>
    <source>
        <strain evidence="2">FDAARGOS_387</strain>
    </source>
</reference>
<organism evidence="2 4">
    <name type="scientific">Budvicia aquatica</name>
    <dbReference type="NCBI Taxonomy" id="82979"/>
    <lineage>
        <taxon>Bacteria</taxon>
        <taxon>Pseudomonadati</taxon>
        <taxon>Pseudomonadota</taxon>
        <taxon>Gammaproteobacteria</taxon>
        <taxon>Enterobacterales</taxon>
        <taxon>Budviciaceae</taxon>
        <taxon>Budvicia</taxon>
    </lineage>
</organism>
<reference evidence="4" key="1">
    <citation type="submission" date="2017-09" db="EMBL/GenBank/DDBJ databases">
        <title>FDA dAtabase for Regulatory Grade micrObial Sequences (FDA-ARGOS): Supporting development and validation of Infectious Disease Dx tests.</title>
        <authorList>
            <person name="Minogue T."/>
            <person name="Wolcott M."/>
            <person name="Wasieloski L."/>
            <person name="Aguilar W."/>
            <person name="Moore D."/>
            <person name="Tallon L."/>
            <person name="Sadzewicz L."/>
            <person name="Ott S."/>
            <person name="Zhao X."/>
            <person name="Nagaraj S."/>
            <person name="Vavikolanu K."/>
            <person name="Aluvathingal J."/>
            <person name="Nadendla S."/>
            <person name="Sichtig H."/>
        </authorList>
    </citation>
    <scope>NUCLEOTIDE SEQUENCE [LARGE SCALE GENOMIC DNA]</scope>
    <source>
        <strain evidence="4">FDAARGOS_387</strain>
    </source>
</reference>
<dbReference type="Proteomes" id="UP000373449">
    <property type="component" value="Unassembled WGS sequence"/>
</dbReference>
<evidence type="ECO:0000313" key="2">
    <source>
        <dbReference type="EMBL" id="PHI29751.1"/>
    </source>
</evidence>
<proteinExistence type="predicted"/>
<gene>
    <name evidence="2" type="ORF">CRN84_10575</name>
    <name evidence="3" type="ORF">NCTC12282_03075</name>
</gene>
<protein>
    <submittedName>
        <fullName evidence="2">Uncharacterized protein</fullName>
    </submittedName>
</protein>
<keyword evidence="1" id="KW-1133">Transmembrane helix</keyword>